<feature type="region of interest" description="Disordered" evidence="5">
    <location>
        <begin position="257"/>
        <end position="395"/>
    </location>
</feature>
<comment type="subcellular location">
    <subcellularLocation>
        <location evidence="2">Cytoplasm</location>
    </subcellularLocation>
    <subcellularLocation>
        <location evidence="1">Nucleus</location>
    </subcellularLocation>
</comment>
<feature type="domain" description="BZIP" evidence="6">
    <location>
        <begin position="150"/>
        <end position="213"/>
    </location>
</feature>
<name>F0XGC1_GROCL</name>
<dbReference type="SUPFAM" id="SSF57959">
    <property type="entry name" value="Leucine zipper domain"/>
    <property type="match status" value="1"/>
</dbReference>
<dbReference type="GO" id="GO:0090575">
    <property type="term" value="C:RNA polymerase II transcription regulator complex"/>
    <property type="evidence" value="ECO:0007669"/>
    <property type="project" value="TreeGrafter"/>
</dbReference>
<dbReference type="InterPro" id="IPR050936">
    <property type="entry name" value="AP-1-like"/>
</dbReference>
<dbReference type="Gene3D" id="1.20.5.170">
    <property type="match status" value="1"/>
</dbReference>
<accession>F0XGC1</accession>
<evidence type="ECO:0000256" key="4">
    <source>
        <dbReference type="ARBA" id="ARBA00038132"/>
    </source>
</evidence>
<dbReference type="STRING" id="655863.F0XGC1"/>
<dbReference type="SUPFAM" id="SSF111430">
    <property type="entry name" value="YAP1 redox domain"/>
    <property type="match status" value="1"/>
</dbReference>
<dbReference type="SMART" id="SM00338">
    <property type="entry name" value="BRLZ"/>
    <property type="match status" value="1"/>
</dbReference>
<dbReference type="PANTHER" id="PTHR40621:SF6">
    <property type="entry name" value="AP-1-LIKE TRANSCRIPTION FACTOR YAP1-RELATED"/>
    <property type="match status" value="1"/>
</dbReference>
<feature type="compositionally biased region" description="Basic and acidic residues" evidence="5">
    <location>
        <begin position="166"/>
        <end position="175"/>
    </location>
</feature>
<evidence type="ECO:0000313" key="7">
    <source>
        <dbReference type="EMBL" id="EFX02671.1"/>
    </source>
</evidence>
<comment type="similarity">
    <text evidence="4">Belongs to the bZIP family. YAP subfamily.</text>
</comment>
<dbReference type="GO" id="GO:0005737">
    <property type="term" value="C:cytoplasm"/>
    <property type="evidence" value="ECO:0007669"/>
    <property type="project" value="UniProtKB-SubCell"/>
</dbReference>
<dbReference type="AlphaFoldDB" id="F0XGC1"/>
<dbReference type="EMBL" id="GL629769">
    <property type="protein sequence ID" value="EFX02671.1"/>
    <property type="molecule type" value="Genomic_DNA"/>
</dbReference>
<dbReference type="Pfam" id="PF08601">
    <property type="entry name" value="PAP1"/>
    <property type="match status" value="2"/>
</dbReference>
<dbReference type="HOGENOM" id="CLU_011807_0_0_1"/>
<dbReference type="PROSITE" id="PS00036">
    <property type="entry name" value="BZIP_BASIC"/>
    <property type="match status" value="1"/>
</dbReference>
<dbReference type="CDD" id="cd14688">
    <property type="entry name" value="bZIP_YAP"/>
    <property type="match status" value="1"/>
</dbReference>
<keyword evidence="8" id="KW-1185">Reference proteome</keyword>
<feature type="compositionally biased region" description="Polar residues" evidence="5">
    <location>
        <begin position="381"/>
        <end position="394"/>
    </location>
</feature>
<dbReference type="PROSITE" id="PS50217">
    <property type="entry name" value="BZIP"/>
    <property type="match status" value="1"/>
</dbReference>
<dbReference type="PANTHER" id="PTHR40621">
    <property type="entry name" value="TRANSCRIPTION FACTOR KAPC-RELATED"/>
    <property type="match status" value="1"/>
</dbReference>
<dbReference type="InterPro" id="IPR004827">
    <property type="entry name" value="bZIP"/>
</dbReference>
<evidence type="ECO:0000256" key="5">
    <source>
        <dbReference type="SAM" id="MobiDB-lite"/>
    </source>
</evidence>
<proteinExistence type="inferred from homology"/>
<keyword evidence="3" id="KW-0539">Nucleus</keyword>
<dbReference type="InterPro" id="IPR013910">
    <property type="entry name" value="TF_PAP1"/>
</dbReference>
<evidence type="ECO:0000259" key="6">
    <source>
        <dbReference type="PROSITE" id="PS50217"/>
    </source>
</evidence>
<dbReference type="InParanoid" id="F0XGC1"/>
<evidence type="ECO:0000256" key="3">
    <source>
        <dbReference type="ARBA" id="ARBA00023242"/>
    </source>
</evidence>
<organism evidence="8">
    <name type="scientific">Grosmannia clavigera (strain kw1407 / UAMH 11150)</name>
    <name type="common">Blue stain fungus</name>
    <name type="synonym">Graphiocladiella clavigera</name>
    <dbReference type="NCBI Taxonomy" id="655863"/>
    <lineage>
        <taxon>Eukaryota</taxon>
        <taxon>Fungi</taxon>
        <taxon>Dikarya</taxon>
        <taxon>Ascomycota</taxon>
        <taxon>Pezizomycotina</taxon>
        <taxon>Sordariomycetes</taxon>
        <taxon>Sordariomycetidae</taxon>
        <taxon>Ophiostomatales</taxon>
        <taxon>Ophiostomataceae</taxon>
        <taxon>Leptographium</taxon>
    </lineage>
</organism>
<dbReference type="RefSeq" id="XP_014172153.1">
    <property type="nucleotide sequence ID" value="XM_014316678.1"/>
</dbReference>
<evidence type="ECO:0000313" key="8">
    <source>
        <dbReference type="Proteomes" id="UP000007796"/>
    </source>
</evidence>
<dbReference type="GeneID" id="25975608"/>
<evidence type="ECO:0000256" key="1">
    <source>
        <dbReference type="ARBA" id="ARBA00004123"/>
    </source>
</evidence>
<dbReference type="Proteomes" id="UP000007796">
    <property type="component" value="Unassembled WGS sequence"/>
</dbReference>
<protein>
    <submittedName>
        <fullName evidence="7">Ap-1-like, bzip transcription factor</fullName>
    </submittedName>
</protein>
<feature type="region of interest" description="Disordered" evidence="5">
    <location>
        <begin position="89"/>
        <end position="175"/>
    </location>
</feature>
<sequence>MSANPNFLLTPQQQELLFAALNANRPANSANTLTLSPTSLDGSPAVSKALELASDSYQDNSFLDYDYSFDAADSSLNFSLNHGDNTNMADALGDGANDDSKTESTPSTTENDSPDKRVHPEDDDEEESSAKRREGGEKVPKKPGRKPLTSEPSSKRKAQNRAAQRAFRERKEKHVRDLELKVEELERTSAITSSENSLLRSKVEKMSVQLNEYKKRLAIVGSSRGGFLGSGHQQFGNKIFSNINDVNFQFEFPKFGQLPGPSNGSTATATAAARSNSQSSPTAVAAASTYRSSTMDISSPALDGSTTSVGAFSSNQTSPQDTSRISPAKTTKDDLSKLSNAFTPPLPNSSIATAARSSLDSGATSSPSASSNSNTAPSSSCGTSPEPFNQSPSASKPLEMLTTIGEEQLTALTGSNGVQDHSQFGGVNINDIAWSGPQNGFRFDPQLFGDYRESQENILSNGGFDDSFFNDALDIDFVTPFNIAPSPVVPHKPDIIAEIDAAKGGASFPRPLSMASCRPAKLPLMELYSRATQYGMERLQTCPKVQNGDFDLDGLCSDLQKKAKCSGSGAVVDETDFKAVMNKYLGNKDGDDACVQNLAASMH</sequence>
<feature type="compositionally biased region" description="Polar residues" evidence="5">
    <location>
        <begin position="337"/>
        <end position="356"/>
    </location>
</feature>
<dbReference type="Pfam" id="PF00170">
    <property type="entry name" value="bZIP_1"/>
    <property type="match status" value="1"/>
</dbReference>
<dbReference type="Gene3D" id="1.10.238.100">
    <property type="entry name" value="YAP1 redox domain. Chain B"/>
    <property type="match status" value="1"/>
</dbReference>
<dbReference type="InterPro" id="IPR023167">
    <property type="entry name" value="Yap1_redox_dom_sf"/>
</dbReference>
<dbReference type="GO" id="GO:0001228">
    <property type="term" value="F:DNA-binding transcription activator activity, RNA polymerase II-specific"/>
    <property type="evidence" value="ECO:0007669"/>
    <property type="project" value="TreeGrafter"/>
</dbReference>
<dbReference type="OrthoDB" id="5380163at2759"/>
<feature type="compositionally biased region" description="Basic and acidic residues" evidence="5">
    <location>
        <begin position="128"/>
        <end position="140"/>
    </location>
</feature>
<dbReference type="eggNOG" id="ENOG502RPD7">
    <property type="taxonomic scope" value="Eukaryota"/>
</dbReference>
<gene>
    <name evidence="7" type="ORF">CMQ_2600</name>
</gene>
<dbReference type="InterPro" id="IPR046347">
    <property type="entry name" value="bZIP_sf"/>
</dbReference>
<feature type="compositionally biased region" description="Polar residues" evidence="5">
    <location>
        <begin position="304"/>
        <end position="329"/>
    </location>
</feature>
<dbReference type="GO" id="GO:0000976">
    <property type="term" value="F:transcription cis-regulatory region binding"/>
    <property type="evidence" value="ECO:0007669"/>
    <property type="project" value="InterPro"/>
</dbReference>
<dbReference type="GO" id="GO:0034599">
    <property type="term" value="P:cellular response to oxidative stress"/>
    <property type="evidence" value="ECO:0007669"/>
    <property type="project" value="UniProtKB-ARBA"/>
</dbReference>
<evidence type="ECO:0000256" key="2">
    <source>
        <dbReference type="ARBA" id="ARBA00004496"/>
    </source>
</evidence>
<reference evidence="7 8" key="1">
    <citation type="journal article" date="2011" name="Proc. Natl. Acad. Sci. U.S.A.">
        <title>Genome and transcriptome analyses of the mountain pine beetle-fungal symbiont Grosmannia clavigera, a lodgepole pine pathogen.</title>
        <authorList>
            <person name="DiGuistini S."/>
            <person name="Wang Y."/>
            <person name="Liao N.Y."/>
            <person name="Taylor G."/>
            <person name="Tanguay P."/>
            <person name="Feau N."/>
            <person name="Henrissat B."/>
            <person name="Chan S.K."/>
            <person name="Hesse-Orce U."/>
            <person name="Alamouti S.M."/>
            <person name="Tsui C.K.M."/>
            <person name="Docking R.T."/>
            <person name="Levasseur A."/>
            <person name="Haridas S."/>
            <person name="Robertson G."/>
            <person name="Birol I."/>
            <person name="Holt R.A."/>
            <person name="Marra M.A."/>
            <person name="Hamelin R.C."/>
            <person name="Hirst M."/>
            <person name="Jones S.J.M."/>
            <person name="Bohlmann J."/>
            <person name="Breuil C."/>
        </authorList>
    </citation>
    <scope>NUCLEOTIDE SEQUENCE [LARGE SCALE GENOMIC DNA]</scope>
    <source>
        <strain evidence="8">kw1407 / UAMH 11150</strain>
    </source>
</reference>
<feature type="compositionally biased region" description="Low complexity" evidence="5">
    <location>
        <begin position="357"/>
        <end position="380"/>
    </location>
</feature>
<dbReference type="FunFam" id="1.20.5.170:FF:000067">
    <property type="entry name" value="BZIP transcription factor"/>
    <property type="match status" value="1"/>
</dbReference>